<dbReference type="Proteomes" id="UP000887576">
    <property type="component" value="Unplaced"/>
</dbReference>
<accession>A0AC34R374</accession>
<proteinExistence type="predicted"/>
<dbReference type="WBParaSite" id="JU765_v2.g2965.t1">
    <property type="protein sequence ID" value="JU765_v2.g2965.t1"/>
    <property type="gene ID" value="JU765_v2.g2965"/>
</dbReference>
<sequence>MSREATTSKEPIHSGHFMTSNPHEVKNEDEEDFEVDVVDVDDSMTETDTSHHHAKISRPDKDEKPVTFYKFGPEKTQSIAIDVSLNKLKKCINVAYMKLTTPKWKDFKGLKLQWKHRIRLNNVIWRAYYMEFRKPDKKKKYCYFTVPDDDTTHTKIEGTVLEGMYWKRRMEAVCAQYKRWRTFNRPAKKKTSKCCRKRDDSCSCLPNDVNRPNQSRTPLNMSTYDSVLLDVDEFDNEFTNSLFESLNMPFMFPNPKEFSNDQMANADYMQPCLLSLQPSIEEINGADPFAHQHIMQQQQQQQQQQPQMMNGNIQQNTPQQPYRADKGYEGNAALLDYKFNSLQPTRQSSAIISNGLISAQNAQPLYSRALYDSMTPLHASPQPFSNEENPGRASSTLSFGAPTPQPYMPAQIIPAVSGGTLLQSLPNSTLVNSQIRATSPFQSHDTFRNRFIAENNPQSLHQQQQQFWINTMQQQQQQYNNLDRRTIQILQSPNPNSPMNMGNNGISFGSPNSLINLSAASPSLTNFIQNQHNIMANQPTQIMQNVASPVLHRYLTNNTLNQPQQQTNSLPGLLGKPNGLNAYVPEQNLFSQVKMEKQFHHQMIPRSPNRSDLYRSIPNSAGDPSTSENLPQNTIFPTSDNRPTIFRNDDHQTSNAEPQQSTAFPATTRFHRKRAAHSMSNRGSPSYTQAASTSSSDAMLSDSETTVDEKLGEVRTKRRTNSIRSEVESNLLPDERKRILHLNAEKNRRNALKDGFETLTSVIPVIDEAGVKPTNAVVLNRAANFIRTLKNESDNRKKDLENCKERIEKMNARITMLQSNLPSSSCRTQGSTTNANLQTQIEQSFEKHVKDRARQDYRYWLMAQMIKPLIMNYAKTVHADSEQIDRIIESTQIWLSRNWNVTELRPLASKMLIFLATEVNVLKNSAALPDHVQKEINKAS</sequence>
<evidence type="ECO:0000313" key="2">
    <source>
        <dbReference type="WBParaSite" id="JU765_v2.g2965.t1"/>
    </source>
</evidence>
<reference evidence="2" key="1">
    <citation type="submission" date="2022-11" db="UniProtKB">
        <authorList>
            <consortium name="WormBaseParasite"/>
        </authorList>
    </citation>
    <scope>IDENTIFICATION</scope>
</reference>
<organism evidence="1 2">
    <name type="scientific">Panagrolaimus sp. JU765</name>
    <dbReference type="NCBI Taxonomy" id="591449"/>
    <lineage>
        <taxon>Eukaryota</taxon>
        <taxon>Metazoa</taxon>
        <taxon>Ecdysozoa</taxon>
        <taxon>Nematoda</taxon>
        <taxon>Chromadorea</taxon>
        <taxon>Rhabditida</taxon>
        <taxon>Tylenchina</taxon>
        <taxon>Panagrolaimomorpha</taxon>
        <taxon>Panagrolaimoidea</taxon>
        <taxon>Panagrolaimidae</taxon>
        <taxon>Panagrolaimus</taxon>
    </lineage>
</organism>
<evidence type="ECO:0000313" key="1">
    <source>
        <dbReference type="Proteomes" id="UP000887576"/>
    </source>
</evidence>
<protein>
    <submittedName>
        <fullName evidence="2">BHLH domain-containing protein</fullName>
    </submittedName>
</protein>
<name>A0AC34R374_9BILA</name>